<gene>
    <name evidence="1" type="ORF">ANE_LOCUS23853</name>
</gene>
<proteinExistence type="predicted"/>
<dbReference type="Gene3D" id="3.30.200.20">
    <property type="entry name" value="Phosphorylase Kinase, domain 1"/>
    <property type="match status" value="1"/>
</dbReference>
<name>A0A565CI98_9BRAS</name>
<protein>
    <recommendedName>
        <fullName evidence="3">Protein kinase domain-containing protein</fullName>
    </recommendedName>
</protein>
<sequence length="74" mass="8312">MPTDDELSLSDLDMVKVLGKGSSGVVQLVQHKWTSQFFTLKSVGTLEFDGYTLRRAARVGNHMSPIWNIHVLDH</sequence>
<evidence type="ECO:0008006" key="3">
    <source>
        <dbReference type="Google" id="ProtNLM"/>
    </source>
</evidence>
<comment type="caution">
    <text evidence="1">The sequence shown here is derived from an EMBL/GenBank/DDBJ whole genome shotgun (WGS) entry which is preliminary data.</text>
</comment>
<dbReference type="SUPFAM" id="SSF56112">
    <property type="entry name" value="Protein kinase-like (PK-like)"/>
    <property type="match status" value="1"/>
</dbReference>
<dbReference type="EMBL" id="CABITT030000008">
    <property type="protein sequence ID" value="VVB13409.1"/>
    <property type="molecule type" value="Genomic_DNA"/>
</dbReference>
<evidence type="ECO:0000313" key="1">
    <source>
        <dbReference type="EMBL" id="VVB13409.1"/>
    </source>
</evidence>
<dbReference type="Proteomes" id="UP000489600">
    <property type="component" value="Unassembled WGS sequence"/>
</dbReference>
<reference evidence="1" key="1">
    <citation type="submission" date="2019-07" db="EMBL/GenBank/DDBJ databases">
        <authorList>
            <person name="Dittberner H."/>
        </authorList>
    </citation>
    <scope>NUCLEOTIDE SEQUENCE [LARGE SCALE GENOMIC DNA]</scope>
</reference>
<keyword evidence="2" id="KW-1185">Reference proteome</keyword>
<evidence type="ECO:0000313" key="2">
    <source>
        <dbReference type="Proteomes" id="UP000489600"/>
    </source>
</evidence>
<dbReference type="AlphaFoldDB" id="A0A565CI98"/>
<dbReference type="InterPro" id="IPR011009">
    <property type="entry name" value="Kinase-like_dom_sf"/>
</dbReference>
<organism evidence="1 2">
    <name type="scientific">Arabis nemorensis</name>
    <dbReference type="NCBI Taxonomy" id="586526"/>
    <lineage>
        <taxon>Eukaryota</taxon>
        <taxon>Viridiplantae</taxon>
        <taxon>Streptophyta</taxon>
        <taxon>Embryophyta</taxon>
        <taxon>Tracheophyta</taxon>
        <taxon>Spermatophyta</taxon>
        <taxon>Magnoliopsida</taxon>
        <taxon>eudicotyledons</taxon>
        <taxon>Gunneridae</taxon>
        <taxon>Pentapetalae</taxon>
        <taxon>rosids</taxon>
        <taxon>malvids</taxon>
        <taxon>Brassicales</taxon>
        <taxon>Brassicaceae</taxon>
        <taxon>Arabideae</taxon>
        <taxon>Arabis</taxon>
    </lineage>
</organism>
<accession>A0A565CI98</accession>